<gene>
    <name evidence="4" type="ORF">J2Z71_000558</name>
</gene>
<sequence length="525" mass="60884">MFCPNCGNEIPQNSNYCPVCGKKLKDVKISITPINTDENKDTNKSLDDNNKDATRIFKPIGTIDGIDNTDEIKDIIKAVDEKISENIHKYETSSFSKSELNLDKKADSKIDKKTSSKKEDKKENKTSSKQKNETLEENKNTKENTPLVEKSFTKKEIEETPKKKKNLKELWNNFINEDDDKFSIFSSFSEEQDKNTKEDKIEISTSANTSNTSDTYMENTMGIPKIEIEKKLKESGFKEDIKKDNTKSKKLPEKEKEQKANKKNSKKEDKKTKDKVVEKTKLEDPKEKLSHKSFTDQVNEELKKLENQKDTNDNSKKDSSKSENQKEDKKVEINNPTRLKFYNFMDLVSSKLDKVNSKVVSDGKRSFMITLIIGIILSFVPIIMGYKRISFTLILLLVFKLLFNILEFYVPLNITTEKVWVETSEDEVKYFAFINWFICQVFLFVSFVLSPWDGGLFTFNLLPALTPLPIATIILFLMAITITLAQYWNQLKYENKTNFIGWYSISFILIHFVSKLFFVLTNFMY</sequence>
<evidence type="ECO:0000259" key="3">
    <source>
        <dbReference type="Pfam" id="PF13240"/>
    </source>
</evidence>
<evidence type="ECO:0000256" key="2">
    <source>
        <dbReference type="SAM" id="Phobius"/>
    </source>
</evidence>
<proteinExistence type="predicted"/>
<feature type="transmembrane region" description="Helical" evidence="2">
    <location>
        <begin position="430"/>
        <end position="449"/>
    </location>
</feature>
<keyword evidence="2" id="KW-0812">Transmembrane</keyword>
<feature type="transmembrane region" description="Helical" evidence="2">
    <location>
        <begin position="461"/>
        <end position="488"/>
    </location>
</feature>
<feature type="transmembrane region" description="Helical" evidence="2">
    <location>
        <begin position="500"/>
        <end position="520"/>
    </location>
</feature>
<feature type="domain" description="Zinc-ribbon" evidence="3">
    <location>
        <begin position="2"/>
        <end position="24"/>
    </location>
</feature>
<comment type="caution">
    <text evidence="4">The sequence shown here is derived from an EMBL/GenBank/DDBJ whole genome shotgun (WGS) entry which is preliminary data.</text>
</comment>
<feature type="compositionally biased region" description="Basic and acidic residues" evidence="1">
    <location>
        <begin position="191"/>
        <end position="202"/>
    </location>
</feature>
<organism evidence="4 5">
    <name type="scientific">Peptoniphilus stercorisuis</name>
    <dbReference type="NCBI Taxonomy" id="1436965"/>
    <lineage>
        <taxon>Bacteria</taxon>
        <taxon>Bacillati</taxon>
        <taxon>Bacillota</taxon>
        <taxon>Tissierellia</taxon>
        <taxon>Tissierellales</taxon>
        <taxon>Peptoniphilaceae</taxon>
        <taxon>Peptoniphilus</taxon>
    </lineage>
</organism>
<dbReference type="Proteomes" id="UP001519306">
    <property type="component" value="Unassembled WGS sequence"/>
</dbReference>
<feature type="region of interest" description="Disordered" evidence="1">
    <location>
        <begin position="107"/>
        <end position="163"/>
    </location>
</feature>
<feature type="compositionally biased region" description="Low complexity" evidence="1">
    <location>
        <begin position="204"/>
        <end position="215"/>
    </location>
</feature>
<evidence type="ECO:0000256" key="1">
    <source>
        <dbReference type="SAM" id="MobiDB-lite"/>
    </source>
</evidence>
<feature type="region of interest" description="Disordered" evidence="1">
    <location>
        <begin position="190"/>
        <end position="330"/>
    </location>
</feature>
<protein>
    <recommendedName>
        <fullName evidence="3">Zinc-ribbon domain-containing protein</fullName>
    </recommendedName>
</protein>
<reference evidence="4 5" key="1">
    <citation type="submission" date="2021-03" db="EMBL/GenBank/DDBJ databases">
        <title>Genomic Encyclopedia of Type Strains, Phase IV (KMG-IV): sequencing the most valuable type-strain genomes for metagenomic binning, comparative biology and taxonomic classification.</title>
        <authorList>
            <person name="Goeker M."/>
        </authorList>
    </citation>
    <scope>NUCLEOTIDE SEQUENCE [LARGE SCALE GENOMIC DNA]</scope>
    <source>
        <strain evidence="4 5">DSM 27563</strain>
    </source>
</reference>
<feature type="compositionally biased region" description="Basic and acidic residues" evidence="1">
    <location>
        <begin position="107"/>
        <end position="142"/>
    </location>
</feature>
<dbReference type="Pfam" id="PF13240">
    <property type="entry name" value="Zn_Ribbon_1"/>
    <property type="match status" value="1"/>
</dbReference>
<keyword evidence="2" id="KW-0472">Membrane</keyword>
<dbReference type="RefSeq" id="WP_210060338.1">
    <property type="nucleotide sequence ID" value="NZ_JAGGLJ010000004.1"/>
</dbReference>
<name>A0ABS4KB88_9FIRM</name>
<accession>A0ABS4KB88</accession>
<evidence type="ECO:0000313" key="5">
    <source>
        <dbReference type="Proteomes" id="UP001519306"/>
    </source>
</evidence>
<keyword evidence="2" id="KW-1133">Transmembrane helix</keyword>
<evidence type="ECO:0000313" key="4">
    <source>
        <dbReference type="EMBL" id="MBP2025033.1"/>
    </source>
</evidence>
<feature type="transmembrane region" description="Helical" evidence="2">
    <location>
        <begin position="366"/>
        <end position="384"/>
    </location>
</feature>
<feature type="compositionally biased region" description="Basic and acidic residues" evidence="1">
    <location>
        <begin position="151"/>
        <end position="161"/>
    </location>
</feature>
<feature type="transmembrane region" description="Helical" evidence="2">
    <location>
        <begin position="391"/>
        <end position="410"/>
    </location>
</feature>
<dbReference type="EMBL" id="JAGGLJ010000004">
    <property type="protein sequence ID" value="MBP2025033.1"/>
    <property type="molecule type" value="Genomic_DNA"/>
</dbReference>
<feature type="compositionally biased region" description="Basic and acidic residues" evidence="1">
    <location>
        <begin position="226"/>
        <end position="330"/>
    </location>
</feature>
<dbReference type="InterPro" id="IPR026870">
    <property type="entry name" value="Zinc_ribbon_dom"/>
</dbReference>
<keyword evidence="5" id="KW-1185">Reference proteome</keyword>